<organism evidence="1 2">
    <name type="scientific">Rhizopus delemar (strain RA 99-880 / ATCC MYA-4621 / FGSC 9543 / NRRL 43880)</name>
    <name type="common">Mucormycosis agent</name>
    <name type="synonym">Rhizopus arrhizus var. delemar</name>
    <dbReference type="NCBI Taxonomy" id="246409"/>
    <lineage>
        <taxon>Eukaryota</taxon>
        <taxon>Fungi</taxon>
        <taxon>Fungi incertae sedis</taxon>
        <taxon>Mucoromycota</taxon>
        <taxon>Mucoromycotina</taxon>
        <taxon>Mucoromycetes</taxon>
        <taxon>Mucorales</taxon>
        <taxon>Mucorineae</taxon>
        <taxon>Rhizopodaceae</taxon>
        <taxon>Rhizopus</taxon>
    </lineage>
</organism>
<dbReference type="RefSeq" id="XP_067517294.1">
    <property type="nucleotide sequence ID" value="XM_067661193.1"/>
</dbReference>
<dbReference type="STRING" id="246409.I1C0B8"/>
<sequence length="192" mass="21513">MLFQSIYCSSAIAISQFRNFRSNPVNNYWDVLKLRKKSNQNAIDAQEAANSQLGESVLEGYNTRARAKQPAATEDEDIFEIDGVVLDGMEKSVGSTLKSEAAKSTKAERTFSDLSEEAKDTVYLGLNSIVDLSNNSTAPGTQRSSFPEPSWQQLKNLMYESRTMPPLPANVKEVLKEIEQIRLFCIVNFDHH</sequence>
<proteinExistence type="predicted"/>
<dbReference type="VEuPathDB" id="FungiDB:RO3G_06603"/>
<dbReference type="AlphaFoldDB" id="I1C0B8"/>
<dbReference type="GeneID" id="93613574"/>
<gene>
    <name evidence="1" type="ORF">RO3G_06603</name>
</gene>
<reference evidence="1 2" key="1">
    <citation type="journal article" date="2009" name="PLoS Genet.">
        <title>Genomic analysis of the basal lineage fungus Rhizopus oryzae reveals a whole-genome duplication.</title>
        <authorList>
            <person name="Ma L.-J."/>
            <person name="Ibrahim A.S."/>
            <person name="Skory C."/>
            <person name="Grabherr M.G."/>
            <person name="Burger G."/>
            <person name="Butler M."/>
            <person name="Elias M."/>
            <person name="Idnurm A."/>
            <person name="Lang B.F."/>
            <person name="Sone T."/>
            <person name="Abe A."/>
            <person name="Calvo S.E."/>
            <person name="Corrochano L.M."/>
            <person name="Engels R."/>
            <person name="Fu J."/>
            <person name="Hansberg W."/>
            <person name="Kim J.-M."/>
            <person name="Kodira C.D."/>
            <person name="Koehrsen M.J."/>
            <person name="Liu B."/>
            <person name="Miranda-Saavedra D."/>
            <person name="O'Leary S."/>
            <person name="Ortiz-Castellanos L."/>
            <person name="Poulter R."/>
            <person name="Rodriguez-Romero J."/>
            <person name="Ruiz-Herrera J."/>
            <person name="Shen Y.-Q."/>
            <person name="Zeng Q."/>
            <person name="Galagan J."/>
            <person name="Birren B.W."/>
            <person name="Cuomo C.A."/>
            <person name="Wickes B.L."/>
        </authorList>
    </citation>
    <scope>NUCLEOTIDE SEQUENCE [LARGE SCALE GENOMIC DNA]</scope>
    <source>
        <strain evidence="2">RA 99-880 / ATCC MYA-4621 / FGSC 9543 / NRRL 43880</strain>
    </source>
</reference>
<dbReference type="OrthoDB" id="2270063at2759"/>
<accession>I1C0B8</accession>
<dbReference type="EMBL" id="CH476735">
    <property type="protein sequence ID" value="EIE81898.1"/>
    <property type="molecule type" value="Genomic_DNA"/>
</dbReference>
<evidence type="ECO:0000313" key="1">
    <source>
        <dbReference type="EMBL" id="EIE81898.1"/>
    </source>
</evidence>
<dbReference type="InParanoid" id="I1C0B8"/>
<protein>
    <submittedName>
        <fullName evidence="1">Uncharacterized protein</fullName>
    </submittedName>
</protein>
<dbReference type="Proteomes" id="UP000009138">
    <property type="component" value="Unassembled WGS sequence"/>
</dbReference>
<name>I1C0B8_RHIO9</name>
<evidence type="ECO:0000313" key="2">
    <source>
        <dbReference type="Proteomes" id="UP000009138"/>
    </source>
</evidence>
<keyword evidence="2" id="KW-1185">Reference proteome</keyword>